<name>A0A2Z7AVV2_9LAMI</name>
<reference evidence="1 2" key="1">
    <citation type="journal article" date="2015" name="Proc. Natl. Acad. Sci. U.S.A.">
        <title>The resurrection genome of Boea hygrometrica: A blueprint for survival of dehydration.</title>
        <authorList>
            <person name="Xiao L."/>
            <person name="Yang G."/>
            <person name="Zhang L."/>
            <person name="Yang X."/>
            <person name="Zhao S."/>
            <person name="Ji Z."/>
            <person name="Zhou Q."/>
            <person name="Hu M."/>
            <person name="Wang Y."/>
            <person name="Chen M."/>
            <person name="Xu Y."/>
            <person name="Jin H."/>
            <person name="Xiao X."/>
            <person name="Hu G."/>
            <person name="Bao F."/>
            <person name="Hu Y."/>
            <person name="Wan P."/>
            <person name="Li L."/>
            <person name="Deng X."/>
            <person name="Kuang T."/>
            <person name="Xiang C."/>
            <person name="Zhu J.K."/>
            <person name="Oliver M.J."/>
            <person name="He Y."/>
        </authorList>
    </citation>
    <scope>NUCLEOTIDE SEQUENCE [LARGE SCALE GENOMIC DNA]</scope>
    <source>
        <strain evidence="2">cv. XS01</strain>
    </source>
</reference>
<gene>
    <name evidence="1" type="ORF">F511_01990</name>
</gene>
<protein>
    <submittedName>
        <fullName evidence="1">Uncharacterized protein</fullName>
    </submittedName>
</protein>
<keyword evidence="2" id="KW-1185">Reference proteome</keyword>
<evidence type="ECO:0000313" key="2">
    <source>
        <dbReference type="Proteomes" id="UP000250235"/>
    </source>
</evidence>
<accession>A0A2Z7AVV2</accession>
<sequence>MPIQANIILNRIFILPSRQLALDGIISTCSMLRNFALHYGHTSFECRGALLLISSFMTFDLAKDKYPSENSKIPFINARKDQTCTKHRFYIVVIGSSSQML</sequence>
<evidence type="ECO:0000313" key="1">
    <source>
        <dbReference type="EMBL" id="KZV25020.1"/>
    </source>
</evidence>
<organism evidence="1 2">
    <name type="scientific">Dorcoceras hygrometricum</name>
    <dbReference type="NCBI Taxonomy" id="472368"/>
    <lineage>
        <taxon>Eukaryota</taxon>
        <taxon>Viridiplantae</taxon>
        <taxon>Streptophyta</taxon>
        <taxon>Embryophyta</taxon>
        <taxon>Tracheophyta</taxon>
        <taxon>Spermatophyta</taxon>
        <taxon>Magnoliopsida</taxon>
        <taxon>eudicotyledons</taxon>
        <taxon>Gunneridae</taxon>
        <taxon>Pentapetalae</taxon>
        <taxon>asterids</taxon>
        <taxon>lamiids</taxon>
        <taxon>Lamiales</taxon>
        <taxon>Gesneriaceae</taxon>
        <taxon>Didymocarpoideae</taxon>
        <taxon>Trichosporeae</taxon>
        <taxon>Loxocarpinae</taxon>
        <taxon>Dorcoceras</taxon>
    </lineage>
</organism>
<dbReference type="Proteomes" id="UP000250235">
    <property type="component" value="Unassembled WGS sequence"/>
</dbReference>
<dbReference type="EMBL" id="KV012487">
    <property type="protein sequence ID" value="KZV25020.1"/>
    <property type="molecule type" value="Genomic_DNA"/>
</dbReference>
<dbReference type="AlphaFoldDB" id="A0A2Z7AVV2"/>
<proteinExistence type="predicted"/>